<dbReference type="AlphaFoldDB" id="A0A803PYL9"/>
<reference evidence="2" key="1">
    <citation type="submission" date="2018-11" db="EMBL/GenBank/DDBJ databases">
        <authorList>
            <person name="Grassa J C."/>
        </authorList>
    </citation>
    <scope>NUCLEOTIDE SEQUENCE [LARGE SCALE GENOMIC DNA]</scope>
</reference>
<dbReference type="EnsemblPlants" id="evm.model.06.498">
    <property type="protein sequence ID" value="cds.evm.model.06.498"/>
    <property type="gene ID" value="evm.TU.06.498"/>
</dbReference>
<proteinExistence type="predicted"/>
<name>A0A803PYL9_CANSA</name>
<organism evidence="2 3">
    <name type="scientific">Cannabis sativa</name>
    <name type="common">Hemp</name>
    <name type="synonym">Marijuana</name>
    <dbReference type="NCBI Taxonomy" id="3483"/>
    <lineage>
        <taxon>Eukaryota</taxon>
        <taxon>Viridiplantae</taxon>
        <taxon>Streptophyta</taxon>
        <taxon>Embryophyta</taxon>
        <taxon>Tracheophyta</taxon>
        <taxon>Spermatophyta</taxon>
        <taxon>Magnoliopsida</taxon>
        <taxon>eudicotyledons</taxon>
        <taxon>Gunneridae</taxon>
        <taxon>Pentapetalae</taxon>
        <taxon>rosids</taxon>
        <taxon>fabids</taxon>
        <taxon>Rosales</taxon>
        <taxon>Cannabaceae</taxon>
        <taxon>Cannabis</taxon>
    </lineage>
</organism>
<dbReference type="Gramene" id="evm.model.06.498">
    <property type="protein sequence ID" value="cds.evm.model.06.498"/>
    <property type="gene ID" value="evm.TU.06.498"/>
</dbReference>
<dbReference type="Proteomes" id="UP000596661">
    <property type="component" value="Chromosome 6"/>
</dbReference>
<feature type="compositionally biased region" description="Polar residues" evidence="1">
    <location>
        <begin position="7"/>
        <end position="22"/>
    </location>
</feature>
<sequence>MLVTEAGTGTTPASQEPDSTWRATRELEDPEEANHQVEDPETLLTRNMSNFKTVSCPRDEQPRGCGEKTCGCGKGSISKL</sequence>
<evidence type="ECO:0000313" key="3">
    <source>
        <dbReference type="Proteomes" id="UP000596661"/>
    </source>
</evidence>
<feature type="region of interest" description="Disordered" evidence="1">
    <location>
        <begin position="1"/>
        <end position="37"/>
    </location>
</feature>
<evidence type="ECO:0000256" key="1">
    <source>
        <dbReference type="SAM" id="MobiDB-lite"/>
    </source>
</evidence>
<feature type="compositionally biased region" description="Basic and acidic residues" evidence="1">
    <location>
        <begin position="23"/>
        <end position="37"/>
    </location>
</feature>
<dbReference type="EMBL" id="UZAU01000566">
    <property type="status" value="NOT_ANNOTATED_CDS"/>
    <property type="molecule type" value="Genomic_DNA"/>
</dbReference>
<keyword evidence="3" id="KW-1185">Reference proteome</keyword>
<evidence type="ECO:0000313" key="2">
    <source>
        <dbReference type="EnsemblPlants" id="cds.evm.model.06.498"/>
    </source>
</evidence>
<protein>
    <submittedName>
        <fullName evidence="2">Uncharacterized protein</fullName>
    </submittedName>
</protein>
<feature type="compositionally biased region" description="Basic and acidic residues" evidence="1">
    <location>
        <begin position="57"/>
        <end position="66"/>
    </location>
</feature>
<accession>A0A803PYL9</accession>
<feature type="region of interest" description="Disordered" evidence="1">
    <location>
        <begin position="54"/>
        <end position="80"/>
    </location>
</feature>
<reference evidence="2" key="2">
    <citation type="submission" date="2021-03" db="UniProtKB">
        <authorList>
            <consortium name="EnsemblPlants"/>
        </authorList>
    </citation>
    <scope>IDENTIFICATION</scope>
</reference>